<feature type="signal peptide" evidence="1">
    <location>
        <begin position="1"/>
        <end position="30"/>
    </location>
</feature>
<dbReference type="EMBL" id="JABXWD010000685">
    <property type="protein sequence ID" value="MBV6343596.1"/>
    <property type="molecule type" value="Genomic_DNA"/>
</dbReference>
<dbReference type="RefSeq" id="WP_218254214.1">
    <property type="nucleotide sequence ID" value="NZ_JABXWD010000685.1"/>
</dbReference>
<protein>
    <recommendedName>
        <fullName evidence="4">Secreted protein</fullName>
    </recommendedName>
</protein>
<gene>
    <name evidence="2" type="ORF">HWQ67_18675</name>
</gene>
<comment type="caution">
    <text evidence="2">The sequence shown here is derived from an EMBL/GenBank/DDBJ whole genome shotgun (WGS) entry which is preliminary data.</text>
</comment>
<evidence type="ECO:0000313" key="3">
    <source>
        <dbReference type="Proteomes" id="UP001196980"/>
    </source>
</evidence>
<evidence type="ECO:0008006" key="4">
    <source>
        <dbReference type="Google" id="ProtNLM"/>
    </source>
</evidence>
<accession>A0ABS6S431</accession>
<feature type="chain" id="PRO_5045757688" description="Secreted protein" evidence="1">
    <location>
        <begin position="31"/>
        <end position="266"/>
    </location>
</feature>
<proteinExistence type="predicted"/>
<evidence type="ECO:0000313" key="2">
    <source>
        <dbReference type="EMBL" id="MBV6343596.1"/>
    </source>
</evidence>
<keyword evidence="1" id="KW-0732">Signal</keyword>
<sequence length="266" mass="29194">MLSRSVTSLTGLLMLVVFLCVSCASGPAHKGTTQERFYKGQQAEIVDLLRQSNQERLNNNIDKAIDKANEAMEKSTAIKDDVMRLSCGFWIMTLRGNPGGIDSVQGELLKGDKFETLFYGYLLVMYDINAFDLRGNDPLGVLFGSMSGNDLMKSGAGLVLASRQAGDVTLADLVETMLTSYTDLLAASRDKNDDKVSEYTHKVLDTCDRITVLADDPKALKSSRKDEFAFMARMFTLFVKLPVAGVDADMAAYEKAAKQYAKFVAS</sequence>
<feature type="non-terminal residue" evidence="2">
    <location>
        <position position="266"/>
    </location>
</feature>
<keyword evidence="3" id="KW-1185">Reference proteome</keyword>
<reference evidence="2 3" key="1">
    <citation type="journal article" date="2020" name="J Geophys Res Biogeosci">
        <title>Magnetotaxis as an Adaptation to Enable Bacterial Shuttling of Microbial Sulfur and Sulfur Cycling Across Aquatic Oxic#Anoxic Interfaces.</title>
        <authorList>
            <person name="Li J."/>
            <person name="Liu P."/>
            <person name="Wang J."/>
            <person name="Roberts A.P."/>
            <person name="Pan Y."/>
        </authorList>
    </citation>
    <scope>NUCLEOTIDE SEQUENCE [LARGE SCALE GENOMIC DNA]</scope>
    <source>
        <strain evidence="2 3">MYR-1_YQ</strain>
    </source>
</reference>
<evidence type="ECO:0000256" key="1">
    <source>
        <dbReference type="SAM" id="SignalP"/>
    </source>
</evidence>
<name>A0ABS6S431_9BACT</name>
<organism evidence="2 3">
    <name type="scientific">Candidatus Magnetobacterium casense</name>
    <dbReference type="NCBI Taxonomy" id="1455061"/>
    <lineage>
        <taxon>Bacteria</taxon>
        <taxon>Pseudomonadati</taxon>
        <taxon>Nitrospirota</taxon>
        <taxon>Thermodesulfovibrionia</taxon>
        <taxon>Thermodesulfovibrionales</taxon>
        <taxon>Candidatus Magnetobacteriaceae</taxon>
        <taxon>Candidatus Magnetobacterium</taxon>
    </lineage>
</organism>
<dbReference type="Proteomes" id="UP001196980">
    <property type="component" value="Unassembled WGS sequence"/>
</dbReference>